<protein>
    <submittedName>
        <fullName evidence="14">Uncharacterized protein</fullName>
    </submittedName>
</protein>
<dbReference type="GO" id="GO:0000139">
    <property type="term" value="C:Golgi membrane"/>
    <property type="evidence" value="ECO:0007669"/>
    <property type="project" value="UniProtKB-SubCell"/>
</dbReference>
<evidence type="ECO:0000256" key="5">
    <source>
        <dbReference type="ARBA" id="ARBA00022448"/>
    </source>
</evidence>
<evidence type="ECO:0000313" key="15">
    <source>
        <dbReference type="Proteomes" id="UP000830671"/>
    </source>
</evidence>
<feature type="compositionally biased region" description="Low complexity" evidence="12">
    <location>
        <begin position="80"/>
        <end position="97"/>
    </location>
</feature>
<organism evidence="14 15">
    <name type="scientific">Colletotrichum lupini</name>
    <dbReference type="NCBI Taxonomy" id="145971"/>
    <lineage>
        <taxon>Eukaryota</taxon>
        <taxon>Fungi</taxon>
        <taxon>Dikarya</taxon>
        <taxon>Ascomycota</taxon>
        <taxon>Pezizomycotina</taxon>
        <taxon>Sordariomycetes</taxon>
        <taxon>Hypocreomycetidae</taxon>
        <taxon>Glomerellales</taxon>
        <taxon>Glomerellaceae</taxon>
        <taxon>Colletotrichum</taxon>
        <taxon>Colletotrichum acutatum species complex</taxon>
    </lineage>
</organism>
<evidence type="ECO:0000256" key="4">
    <source>
        <dbReference type="ARBA" id="ARBA00009727"/>
    </source>
</evidence>
<feature type="region of interest" description="Disordered" evidence="12">
    <location>
        <begin position="69"/>
        <end position="99"/>
    </location>
</feature>
<evidence type="ECO:0000256" key="2">
    <source>
        <dbReference type="ARBA" id="ARBA00004653"/>
    </source>
</evidence>
<feature type="transmembrane region" description="Helical" evidence="13">
    <location>
        <begin position="266"/>
        <end position="284"/>
    </location>
</feature>
<evidence type="ECO:0000256" key="11">
    <source>
        <dbReference type="ARBA" id="ARBA00023136"/>
    </source>
</evidence>
<evidence type="ECO:0000256" key="6">
    <source>
        <dbReference type="ARBA" id="ARBA00022692"/>
    </source>
</evidence>
<feature type="compositionally biased region" description="Basic and acidic residues" evidence="12">
    <location>
        <begin position="18"/>
        <end position="32"/>
    </location>
</feature>
<dbReference type="GO" id="GO:0005789">
    <property type="term" value="C:endoplasmic reticulum membrane"/>
    <property type="evidence" value="ECO:0007669"/>
    <property type="project" value="UniProtKB-SubCell"/>
</dbReference>
<dbReference type="GO" id="GO:0015031">
    <property type="term" value="P:protein transport"/>
    <property type="evidence" value="ECO:0007669"/>
    <property type="project" value="UniProtKB-KW"/>
</dbReference>
<keyword evidence="9 13" id="KW-1133">Transmembrane helix</keyword>
<keyword evidence="7" id="KW-0256">Endoplasmic reticulum</keyword>
<reference evidence="14" key="1">
    <citation type="journal article" date="2021" name="Mol. Plant Microbe Interact.">
        <title>Complete Genome Sequence of the Plant-Pathogenic Fungus Colletotrichum lupini.</title>
        <authorList>
            <person name="Baroncelli R."/>
            <person name="Pensec F."/>
            <person name="Da Lio D."/>
            <person name="Boufleur T."/>
            <person name="Vicente I."/>
            <person name="Sarrocco S."/>
            <person name="Picot A."/>
            <person name="Baraldi E."/>
            <person name="Sukno S."/>
            <person name="Thon M."/>
            <person name="Le Floch G."/>
        </authorList>
    </citation>
    <scope>NUCLEOTIDE SEQUENCE</scope>
    <source>
        <strain evidence="14">IMI 504893</strain>
    </source>
</reference>
<keyword evidence="8" id="KW-0653">Protein transport</keyword>
<keyword evidence="6 13" id="KW-0812">Transmembrane</keyword>
<evidence type="ECO:0000313" key="14">
    <source>
        <dbReference type="EMBL" id="UQC83182.1"/>
    </source>
</evidence>
<proteinExistence type="inferred from homology"/>
<dbReference type="GO" id="GO:0005793">
    <property type="term" value="C:endoplasmic reticulum-Golgi intermediate compartment"/>
    <property type="evidence" value="ECO:0007669"/>
    <property type="project" value="TreeGrafter"/>
</dbReference>
<keyword evidence="5" id="KW-0813">Transport</keyword>
<accession>A0A9Q8WHP5</accession>
<evidence type="ECO:0000256" key="8">
    <source>
        <dbReference type="ARBA" id="ARBA00022927"/>
    </source>
</evidence>
<feature type="transmembrane region" description="Helical" evidence="13">
    <location>
        <begin position="229"/>
        <end position="254"/>
    </location>
</feature>
<gene>
    <name evidence="14" type="ORF">CLUP02_08676</name>
</gene>
<sequence>MWDIYGSKHLSVPAPSRPAKDDVDSENLEGRHPNTHAAVESNIASQSSDKPHRTIFTNRRRNHEFICTSCSLRSPPPPVSQSQSQQGYGGSPYQQQGGTSGNVFGAYGQFMNDPTAQVAAQFGQTAFKHGQEYMEQNFNRYVNVNALKHYFNVSNSYVINKIVLVLFPWRHKPWSRKQSVGPSGQEGWYLPPRDDINSPDMYIPVMAVVTYILLSTLLAGLRGQFQPELLGYTASTALVIVMAEILGLKLGCYLLGISNDSQLYDLIAYSGYKFVGIIVTVTVAEILNGGKGTGGWIGWGVFLYTFLANSLFLMRSLKYVLLPENAANGAGPMQTGDSRAKRNQRTQFLFFYSYIFTPKHQSIEKVNMKKELESSWGCACSVVRHKEGMAFPPKYDSLLLTLVLVAYCAWNHLSGDPQIRYVISDSPVRTWTVGDRPPPQAGVAPPSTAYEPPPNFQPSGPASLSHISFDVSRHLFRIKDVIRSYLHPSLPPVTLTHNFISRLQQIKVKLAYLQVTIMALPPIVTATLQSAALSGTSNILAQVLTAYQTDKQLVIDWVPVFQFIIFTLLSTPPNFLWCVSQRALVFHHRGSLFYLHARYASQGFLEESFPAYHVSPTKKAIASAAANDDKALDREAREDQLVEPKLNIRNTLIKLVLDQTVGAALNTLAFSMFMHSIQTAMVRPEHLAAAQHSGTFLFSRGAIDYSNVDWQSVVHKSQLEFVPIFIAGLKLWPMVSLVNFAFIKSIEGRNLVGSLAGVAWGIYMSLVAAR</sequence>
<comment type="subcellular location">
    <subcellularLocation>
        <location evidence="1">Endoplasmic reticulum membrane</location>
        <topology evidence="1">Multi-pass membrane protein</topology>
    </subcellularLocation>
    <subcellularLocation>
        <location evidence="2">Golgi apparatus membrane</location>
        <topology evidence="2">Multi-pass membrane protein</topology>
    </subcellularLocation>
</comment>
<feature type="region of interest" description="Disordered" evidence="12">
    <location>
        <begin position="1"/>
        <end position="50"/>
    </location>
</feature>
<keyword evidence="10" id="KW-0333">Golgi apparatus</keyword>
<dbReference type="KEGG" id="clup:CLUP02_08676"/>
<dbReference type="PANTHER" id="PTHR14083:SF0">
    <property type="entry name" value="YIP1D-INTERACTING FACTOR 1, ISOFORM C"/>
    <property type="match status" value="1"/>
</dbReference>
<feature type="transmembrane region" description="Helical" evidence="13">
    <location>
        <begin position="721"/>
        <end position="743"/>
    </location>
</feature>
<feature type="transmembrane region" description="Helical" evidence="13">
    <location>
        <begin position="750"/>
        <end position="769"/>
    </location>
</feature>
<dbReference type="GO" id="GO:0006888">
    <property type="term" value="P:endoplasmic reticulum to Golgi vesicle-mediated transport"/>
    <property type="evidence" value="ECO:0007669"/>
    <property type="project" value="InterPro"/>
</dbReference>
<feature type="region of interest" description="Disordered" evidence="12">
    <location>
        <begin position="432"/>
        <end position="457"/>
    </location>
</feature>
<evidence type="ECO:0000256" key="7">
    <source>
        <dbReference type="ARBA" id="ARBA00022824"/>
    </source>
</evidence>
<feature type="transmembrane region" description="Helical" evidence="13">
    <location>
        <begin position="296"/>
        <end position="314"/>
    </location>
</feature>
<evidence type="ECO:0000256" key="3">
    <source>
        <dbReference type="ARBA" id="ARBA00006824"/>
    </source>
</evidence>
<dbReference type="InterPro" id="IPR007248">
    <property type="entry name" value="Mpv17_PMP22"/>
</dbReference>
<evidence type="ECO:0000256" key="9">
    <source>
        <dbReference type="ARBA" id="ARBA00022989"/>
    </source>
</evidence>
<dbReference type="AlphaFoldDB" id="A0A9Q8WHP5"/>
<dbReference type="InterPro" id="IPR005578">
    <property type="entry name" value="Yif1_fam"/>
</dbReference>
<dbReference type="GeneID" id="73342670"/>
<dbReference type="Pfam" id="PF03878">
    <property type="entry name" value="YIF1"/>
    <property type="match status" value="1"/>
</dbReference>
<keyword evidence="11 13" id="KW-0472">Membrane</keyword>
<evidence type="ECO:0000256" key="10">
    <source>
        <dbReference type="ARBA" id="ARBA00023034"/>
    </source>
</evidence>
<dbReference type="GO" id="GO:0030134">
    <property type="term" value="C:COPII-coated ER to Golgi transport vesicle"/>
    <property type="evidence" value="ECO:0007669"/>
    <property type="project" value="TreeGrafter"/>
</dbReference>
<dbReference type="Pfam" id="PF04117">
    <property type="entry name" value="Mpv17_PMP22"/>
    <property type="match status" value="1"/>
</dbReference>
<dbReference type="RefSeq" id="XP_049144803.1">
    <property type="nucleotide sequence ID" value="XM_049287660.1"/>
</dbReference>
<dbReference type="PANTHER" id="PTHR14083">
    <property type="entry name" value="YIP1 INTERACTING FACTOR HOMOLOG YIF1 PROTEIN"/>
    <property type="match status" value="1"/>
</dbReference>
<comment type="similarity">
    <text evidence="3">Belongs to the peroxisomal membrane protein PXMP2/4 family.</text>
</comment>
<evidence type="ECO:0000256" key="12">
    <source>
        <dbReference type="SAM" id="MobiDB-lite"/>
    </source>
</evidence>
<comment type="similarity">
    <text evidence="4">Belongs to the YIF1 family.</text>
</comment>
<keyword evidence="15" id="KW-1185">Reference proteome</keyword>
<name>A0A9Q8WHP5_9PEZI</name>
<feature type="transmembrane region" description="Helical" evidence="13">
    <location>
        <begin position="201"/>
        <end position="223"/>
    </location>
</feature>
<evidence type="ECO:0000256" key="13">
    <source>
        <dbReference type="SAM" id="Phobius"/>
    </source>
</evidence>
<dbReference type="EMBL" id="CP019476">
    <property type="protein sequence ID" value="UQC83182.1"/>
    <property type="molecule type" value="Genomic_DNA"/>
</dbReference>
<dbReference type="Proteomes" id="UP000830671">
    <property type="component" value="Chromosome 4"/>
</dbReference>
<evidence type="ECO:0000256" key="1">
    <source>
        <dbReference type="ARBA" id="ARBA00004477"/>
    </source>
</evidence>